<dbReference type="PROSITE" id="PS50178">
    <property type="entry name" value="ZF_FYVE"/>
    <property type="match status" value="1"/>
</dbReference>
<dbReference type="GO" id="GO:0031410">
    <property type="term" value="C:cytoplasmic vesicle"/>
    <property type="evidence" value="ECO:0007669"/>
    <property type="project" value="TreeGrafter"/>
</dbReference>
<keyword evidence="3" id="KW-0862">Zinc</keyword>
<proteinExistence type="predicted"/>
<dbReference type="GO" id="GO:0008270">
    <property type="term" value="F:zinc ion binding"/>
    <property type="evidence" value="ECO:0007669"/>
    <property type="project" value="UniProtKB-KW"/>
</dbReference>
<dbReference type="InterPro" id="IPR011011">
    <property type="entry name" value="Znf_FYVE_PHD"/>
</dbReference>
<organism evidence="7 8">
    <name type="scientific">Caerostris extrusa</name>
    <name type="common">Bark spider</name>
    <name type="synonym">Caerostris bankana</name>
    <dbReference type="NCBI Taxonomy" id="172846"/>
    <lineage>
        <taxon>Eukaryota</taxon>
        <taxon>Metazoa</taxon>
        <taxon>Ecdysozoa</taxon>
        <taxon>Arthropoda</taxon>
        <taxon>Chelicerata</taxon>
        <taxon>Arachnida</taxon>
        <taxon>Araneae</taxon>
        <taxon>Araneomorphae</taxon>
        <taxon>Entelegynae</taxon>
        <taxon>Araneoidea</taxon>
        <taxon>Araneidae</taxon>
        <taxon>Caerostris</taxon>
    </lineage>
</organism>
<evidence type="ECO:0000256" key="4">
    <source>
        <dbReference type="PROSITE-ProRule" id="PRU00091"/>
    </source>
</evidence>
<feature type="region of interest" description="Disordered" evidence="5">
    <location>
        <begin position="37"/>
        <end position="61"/>
    </location>
</feature>
<keyword evidence="2 4" id="KW-0863">Zinc-finger</keyword>
<feature type="domain" description="FYVE-type" evidence="6">
    <location>
        <begin position="117"/>
        <end position="177"/>
    </location>
</feature>
<keyword evidence="8" id="KW-1185">Reference proteome</keyword>
<sequence>MAKKLESQTSLTEFAPLSPESKSQTFSIRNLFFRNKDKSTTSEAKSLEPQDEKTNSSTSHHLYISDDSVGKRMTLASPERRGMYGILGKIMDNIVDKKKKGLQNYRDSDFKQYWMPDSNCKECYDCGDKFTTFRRRHHCRVCGQIFCWKCCSQEISGDLIGYTDDLRVCSYCCKMVLSCVQSLDSAPQLDDDSQSFRESQQKKFRFDSQSDSSPSPKPNITSPARRKSSVIGFREEDFAKAKPFKTALDTLSCRERSEN</sequence>
<feature type="region of interest" description="Disordered" evidence="5">
    <location>
        <begin position="1"/>
        <end position="23"/>
    </location>
</feature>
<dbReference type="GO" id="GO:0052810">
    <property type="term" value="F:1-phosphatidylinositol-5-kinase activity"/>
    <property type="evidence" value="ECO:0007669"/>
    <property type="project" value="TreeGrafter"/>
</dbReference>
<dbReference type="Pfam" id="PF01363">
    <property type="entry name" value="FYVE"/>
    <property type="match status" value="1"/>
</dbReference>
<dbReference type="InterPro" id="IPR017455">
    <property type="entry name" value="Znf_FYVE-rel"/>
</dbReference>
<dbReference type="Proteomes" id="UP001054945">
    <property type="component" value="Unassembled WGS sequence"/>
</dbReference>
<dbReference type="SUPFAM" id="SSF57903">
    <property type="entry name" value="FYVE/PHD zinc finger"/>
    <property type="match status" value="1"/>
</dbReference>
<dbReference type="AlphaFoldDB" id="A0AAV4R236"/>
<dbReference type="InterPro" id="IPR013083">
    <property type="entry name" value="Znf_RING/FYVE/PHD"/>
</dbReference>
<evidence type="ECO:0000313" key="8">
    <source>
        <dbReference type="Proteomes" id="UP001054945"/>
    </source>
</evidence>
<feature type="compositionally biased region" description="Basic and acidic residues" evidence="5">
    <location>
        <begin position="199"/>
        <end position="208"/>
    </location>
</feature>
<evidence type="ECO:0000256" key="2">
    <source>
        <dbReference type="ARBA" id="ARBA00022771"/>
    </source>
</evidence>
<evidence type="ECO:0000313" key="7">
    <source>
        <dbReference type="EMBL" id="GIY14390.1"/>
    </source>
</evidence>
<name>A0AAV4R236_CAEEX</name>
<reference evidence="7 8" key="1">
    <citation type="submission" date="2021-06" db="EMBL/GenBank/DDBJ databases">
        <title>Caerostris extrusa draft genome.</title>
        <authorList>
            <person name="Kono N."/>
            <person name="Arakawa K."/>
        </authorList>
    </citation>
    <scope>NUCLEOTIDE SEQUENCE [LARGE SCALE GENOMIC DNA]</scope>
</reference>
<dbReference type="GO" id="GO:1903426">
    <property type="term" value="P:regulation of reactive oxygen species biosynthetic process"/>
    <property type="evidence" value="ECO:0007669"/>
    <property type="project" value="TreeGrafter"/>
</dbReference>
<dbReference type="InterPro" id="IPR043548">
    <property type="entry name" value="PIKfyve"/>
</dbReference>
<protein>
    <submittedName>
        <fullName evidence="7">1-phosphatidylinositol 3-phosphate 5-kinase</fullName>
    </submittedName>
</protein>
<dbReference type="GO" id="GO:0000285">
    <property type="term" value="F:1-phosphatidylinositol-3-phosphate 5-kinase activity"/>
    <property type="evidence" value="ECO:0007669"/>
    <property type="project" value="InterPro"/>
</dbReference>
<evidence type="ECO:0000256" key="3">
    <source>
        <dbReference type="ARBA" id="ARBA00022833"/>
    </source>
</evidence>
<feature type="region of interest" description="Disordered" evidence="5">
    <location>
        <begin position="186"/>
        <end position="228"/>
    </location>
</feature>
<dbReference type="EMBL" id="BPLR01007078">
    <property type="protein sequence ID" value="GIY14390.1"/>
    <property type="molecule type" value="Genomic_DNA"/>
</dbReference>
<dbReference type="SMART" id="SM00064">
    <property type="entry name" value="FYVE"/>
    <property type="match status" value="1"/>
</dbReference>
<dbReference type="GO" id="GO:0012506">
    <property type="term" value="C:vesicle membrane"/>
    <property type="evidence" value="ECO:0007669"/>
    <property type="project" value="TreeGrafter"/>
</dbReference>
<dbReference type="InterPro" id="IPR000306">
    <property type="entry name" value="Znf_FYVE"/>
</dbReference>
<accession>A0AAV4R236</accession>
<keyword evidence="1" id="KW-0479">Metal-binding</keyword>
<dbReference type="PANTHER" id="PTHR46715:SF1">
    <property type="entry name" value="1-PHOSPHATIDYLINOSITOL 3-PHOSPHATE 5-KINASE"/>
    <property type="match status" value="1"/>
</dbReference>
<dbReference type="GO" id="GO:0032438">
    <property type="term" value="P:melanosome organization"/>
    <property type="evidence" value="ECO:0007669"/>
    <property type="project" value="TreeGrafter"/>
</dbReference>
<evidence type="ECO:0000259" key="6">
    <source>
        <dbReference type="PROSITE" id="PS50178"/>
    </source>
</evidence>
<dbReference type="CDD" id="cd15725">
    <property type="entry name" value="FYVE_PIKfyve_Fab1"/>
    <property type="match status" value="1"/>
</dbReference>
<dbReference type="PANTHER" id="PTHR46715">
    <property type="entry name" value="1-PHOSPHATIDYLINOSITOL 3-PHOSPHATE 5-KINASE"/>
    <property type="match status" value="1"/>
</dbReference>
<comment type="caution">
    <text evidence="7">The sequence shown here is derived from an EMBL/GenBank/DDBJ whole genome shotgun (WGS) entry which is preliminary data.</text>
</comment>
<dbReference type="FunFam" id="3.30.40.10:FF:000057">
    <property type="entry name" value="1-phosphatidylinositol 3-phosphate 5-kinase isoform X1"/>
    <property type="match status" value="1"/>
</dbReference>
<dbReference type="GO" id="GO:0090385">
    <property type="term" value="P:phagosome-lysosome fusion"/>
    <property type="evidence" value="ECO:0007669"/>
    <property type="project" value="TreeGrafter"/>
</dbReference>
<evidence type="ECO:0000256" key="5">
    <source>
        <dbReference type="SAM" id="MobiDB-lite"/>
    </source>
</evidence>
<evidence type="ECO:0000256" key="1">
    <source>
        <dbReference type="ARBA" id="ARBA00022723"/>
    </source>
</evidence>
<dbReference type="Gene3D" id="3.30.40.10">
    <property type="entry name" value="Zinc/RING finger domain, C3HC4 (zinc finger)"/>
    <property type="match status" value="1"/>
</dbReference>
<feature type="compositionally biased region" description="Basic and acidic residues" evidence="5">
    <location>
        <begin position="37"/>
        <end position="54"/>
    </location>
</feature>
<gene>
    <name evidence="7" type="primary">Pikfyve</name>
    <name evidence="7" type="ORF">CEXT_792561</name>
</gene>